<dbReference type="Proteomes" id="UP001379235">
    <property type="component" value="Unassembled WGS sequence"/>
</dbReference>
<dbReference type="Pfam" id="PF01298">
    <property type="entry name" value="TbpB_B_D"/>
    <property type="match status" value="1"/>
</dbReference>
<dbReference type="Gene3D" id="2.40.160.90">
    <property type="match status" value="1"/>
</dbReference>
<keyword evidence="4" id="KW-1185">Reference proteome</keyword>
<gene>
    <name evidence="3" type="ORF">WG900_06535</name>
</gene>
<evidence type="ECO:0000313" key="3">
    <source>
        <dbReference type="EMBL" id="MEJ6009572.1"/>
    </source>
</evidence>
<feature type="signal peptide" evidence="1">
    <location>
        <begin position="1"/>
        <end position="16"/>
    </location>
</feature>
<reference evidence="3 4" key="1">
    <citation type="submission" date="2024-03" db="EMBL/GenBank/DDBJ databases">
        <authorList>
            <person name="Jo J.-H."/>
        </authorList>
    </citation>
    <scope>NUCLEOTIDE SEQUENCE [LARGE SCALE GENOMIC DNA]</scope>
    <source>
        <strain evidence="3 4">AS3R-12</strain>
    </source>
</reference>
<feature type="domain" description="Transferrin-binding protein B C-lobe/N-lobe beta-barrel" evidence="2">
    <location>
        <begin position="175"/>
        <end position="281"/>
    </location>
</feature>
<dbReference type="EMBL" id="JBBHJY010000002">
    <property type="protein sequence ID" value="MEJ6009572.1"/>
    <property type="molecule type" value="Genomic_DNA"/>
</dbReference>
<evidence type="ECO:0000313" key="4">
    <source>
        <dbReference type="Proteomes" id="UP001379235"/>
    </source>
</evidence>
<protein>
    <submittedName>
        <fullName evidence="3">Transferrin-binding protein-like solute binding protein</fullName>
    </submittedName>
</protein>
<dbReference type="InterPro" id="IPR011250">
    <property type="entry name" value="OMP/PagP_B-barrel"/>
</dbReference>
<organism evidence="3 4">
    <name type="scientific">Novosphingobium aquae</name>
    <dbReference type="NCBI Taxonomy" id="3133435"/>
    <lineage>
        <taxon>Bacteria</taxon>
        <taxon>Pseudomonadati</taxon>
        <taxon>Pseudomonadota</taxon>
        <taxon>Alphaproteobacteria</taxon>
        <taxon>Sphingomonadales</taxon>
        <taxon>Sphingomonadaceae</taxon>
        <taxon>Novosphingobium</taxon>
    </lineage>
</organism>
<name>A0ABU8S6I0_9SPHN</name>
<keyword evidence="1" id="KW-0732">Signal</keyword>
<dbReference type="PROSITE" id="PS51257">
    <property type="entry name" value="PROKAR_LIPOPROTEIN"/>
    <property type="match status" value="1"/>
</dbReference>
<sequence>MVRAALASGIVFFVSACGGGSSGGGVISTPPPAPPPPSYTKIVDMTGDRTFQSGGVQYNTSSAGIANGTTQNFGAGVTIAYTAASDSYRLTSPDAATFTFTPAMAQPPAPATPNSQVWVGVSGTQRDQLVLTVPASNGVALSYTILGSWGRIDTTTNNGTFRLAVGGSPTLSADMPRTGSANYTAGTGGTIVQSGAGYNLQGNSTMTFSANFAANSVSTTLTLAGTQFTGGPITSFGTFNGTGTISSSGSGFTGTLTSTGATGLFSGGFFGPQALEMAMAWYLNGPTMSGAGLAAGIKQ</sequence>
<dbReference type="InterPro" id="IPR001677">
    <property type="entry name" value="TbpB_B_D"/>
</dbReference>
<accession>A0ABU8S6I0</accession>
<proteinExistence type="predicted"/>
<dbReference type="RefSeq" id="WP_339965703.1">
    <property type="nucleotide sequence ID" value="NZ_JBBHJY010000002.1"/>
</dbReference>
<comment type="caution">
    <text evidence="3">The sequence shown here is derived from an EMBL/GenBank/DDBJ whole genome shotgun (WGS) entry which is preliminary data.</text>
</comment>
<dbReference type="SUPFAM" id="SSF56925">
    <property type="entry name" value="OMPA-like"/>
    <property type="match status" value="1"/>
</dbReference>
<evidence type="ECO:0000259" key="2">
    <source>
        <dbReference type="Pfam" id="PF01298"/>
    </source>
</evidence>
<feature type="chain" id="PRO_5045333954" evidence="1">
    <location>
        <begin position="17"/>
        <end position="299"/>
    </location>
</feature>
<evidence type="ECO:0000256" key="1">
    <source>
        <dbReference type="SAM" id="SignalP"/>
    </source>
</evidence>